<dbReference type="PANTHER" id="PTHR12159">
    <property type="entry name" value="G/T AND G/U MISMATCH-SPECIFIC DNA GLYCOSYLASE"/>
    <property type="match status" value="1"/>
</dbReference>
<keyword evidence="1" id="KW-0227">DNA damage</keyword>
<sequence>MVIVILPRTMSSLTLSKLRKRTPLEKVNKVKKKIDRFDGLTEDEVQKYTLPDYLQMDLDMVFVGINPSLMAAHRGRYYAGPGNHFYKLLHESGLTPRLLTYEEDYKLPRYGIGLTNIVARATRSSADLKRTEIKEGSKIVEEKLKLYKPKIAVFNGKCIYEVFANKTGNFNFGLQPERIEETVAVWVTPSSSARCANFPRMTDKLHFFTSLKRYLQFLNGEIEHIDMKEFLFEGKCKQFIPRTSKMWRRKNVSAFLHGGRIANKDTVYMDTSDENVAVARSTEFIVMKPQTNNDEAEETESKSLETFEMCVSVNNNIKTFFENDQSPRKKHSQRVNNIEIDAHGTEKYVTSESTILTDQISNSKKKKNFKRLPQKPVRSKEIENNTDSDFVNLIKQRLMKKVEHVFENE</sequence>
<dbReference type="InterPro" id="IPR036895">
    <property type="entry name" value="Uracil-DNA_glycosylase-like_sf"/>
</dbReference>
<keyword evidence="2" id="KW-0378">Hydrolase</keyword>
<dbReference type="SUPFAM" id="SSF52141">
    <property type="entry name" value="Uracil-DNA glycosylase-like"/>
    <property type="match status" value="1"/>
</dbReference>
<dbReference type="InterPro" id="IPR015637">
    <property type="entry name" value="MUG/TDG"/>
</dbReference>
<proteinExistence type="predicted"/>
<evidence type="ECO:0000256" key="1">
    <source>
        <dbReference type="ARBA" id="ARBA00022763"/>
    </source>
</evidence>
<protein>
    <recommendedName>
        <fullName evidence="4">Uracil-DNA glycosylase-like domain-containing protein</fullName>
    </recommendedName>
</protein>
<evidence type="ECO:0000256" key="3">
    <source>
        <dbReference type="ARBA" id="ARBA00023204"/>
    </source>
</evidence>
<feature type="domain" description="Uracil-DNA glycosylase-like" evidence="4">
    <location>
        <begin position="51"/>
        <end position="206"/>
    </location>
</feature>
<evidence type="ECO:0000256" key="2">
    <source>
        <dbReference type="ARBA" id="ARBA00022801"/>
    </source>
</evidence>
<dbReference type="SMART" id="SM00987">
    <property type="entry name" value="UreE_C"/>
    <property type="match status" value="1"/>
</dbReference>
<dbReference type="SMART" id="SM00986">
    <property type="entry name" value="UDG"/>
    <property type="match status" value="1"/>
</dbReference>
<keyword evidence="6" id="KW-1185">Reference proteome</keyword>
<evidence type="ECO:0000313" key="6">
    <source>
        <dbReference type="Proteomes" id="UP001642520"/>
    </source>
</evidence>
<reference evidence="5 6" key="1">
    <citation type="submission" date="2024-08" db="EMBL/GenBank/DDBJ databases">
        <authorList>
            <person name="Will J Nash"/>
            <person name="Angela Man"/>
            <person name="Seanna McTaggart"/>
            <person name="Kendall Baker"/>
            <person name="Tom Barker"/>
            <person name="Leah Catchpole"/>
            <person name="Alex Durrant"/>
            <person name="Karim Gharbi"/>
            <person name="Naomi Irish"/>
            <person name="Gemy Kaithakottil"/>
            <person name="Debby Ku"/>
            <person name="Aaliyah Providence"/>
            <person name="Felix Shaw"/>
            <person name="David Swarbreck"/>
            <person name="Chris Watkins"/>
            <person name="Ann M. McCartney"/>
            <person name="Giulio Formenti"/>
            <person name="Alice Mouton"/>
            <person name="Noel Vella"/>
            <person name="Bjorn M von Reumont"/>
            <person name="Adriana Vella"/>
            <person name="Wilfried Haerty"/>
        </authorList>
    </citation>
    <scope>NUCLEOTIDE SEQUENCE [LARGE SCALE GENOMIC DNA]</scope>
</reference>
<evidence type="ECO:0000313" key="5">
    <source>
        <dbReference type="EMBL" id="CAL7948822.1"/>
    </source>
</evidence>
<comment type="caution">
    <text evidence="5">The sequence shown here is derived from an EMBL/GenBank/DDBJ whole genome shotgun (WGS) entry which is preliminary data.</text>
</comment>
<gene>
    <name evidence="5" type="ORF">XYLVIOL_LOCUS9092</name>
</gene>
<dbReference type="CDD" id="cd10028">
    <property type="entry name" value="UDG-F2_TDG_MUG"/>
    <property type="match status" value="1"/>
</dbReference>
<organism evidence="5 6">
    <name type="scientific">Xylocopa violacea</name>
    <name type="common">Violet carpenter bee</name>
    <name type="synonym">Apis violacea</name>
    <dbReference type="NCBI Taxonomy" id="135666"/>
    <lineage>
        <taxon>Eukaryota</taxon>
        <taxon>Metazoa</taxon>
        <taxon>Ecdysozoa</taxon>
        <taxon>Arthropoda</taxon>
        <taxon>Hexapoda</taxon>
        <taxon>Insecta</taxon>
        <taxon>Pterygota</taxon>
        <taxon>Neoptera</taxon>
        <taxon>Endopterygota</taxon>
        <taxon>Hymenoptera</taxon>
        <taxon>Apocrita</taxon>
        <taxon>Aculeata</taxon>
        <taxon>Apoidea</taxon>
        <taxon>Anthophila</taxon>
        <taxon>Apidae</taxon>
        <taxon>Xylocopa</taxon>
        <taxon>Xylocopa</taxon>
    </lineage>
</organism>
<dbReference type="Gene3D" id="3.40.470.10">
    <property type="entry name" value="Uracil-DNA glycosylase-like domain"/>
    <property type="match status" value="1"/>
</dbReference>
<dbReference type="Pfam" id="PF03167">
    <property type="entry name" value="UDG"/>
    <property type="match status" value="1"/>
</dbReference>
<accession>A0ABP1P6J7</accession>
<keyword evidence="3" id="KW-0234">DNA repair</keyword>
<evidence type="ECO:0000259" key="4">
    <source>
        <dbReference type="SMART" id="SM00986"/>
    </source>
</evidence>
<name>A0ABP1P6J7_XYLVO</name>
<dbReference type="EMBL" id="CAXAJV020001299">
    <property type="protein sequence ID" value="CAL7948822.1"/>
    <property type="molecule type" value="Genomic_DNA"/>
</dbReference>
<dbReference type="InterPro" id="IPR005122">
    <property type="entry name" value="Uracil-DNA_glycosylase-like"/>
</dbReference>
<dbReference type="PANTHER" id="PTHR12159:SF9">
    <property type="entry name" value="G_T MISMATCH-SPECIFIC THYMINE DNA GLYCOSYLASE"/>
    <property type="match status" value="1"/>
</dbReference>
<dbReference type="Proteomes" id="UP001642520">
    <property type="component" value="Unassembled WGS sequence"/>
</dbReference>